<feature type="disulfide bond" evidence="1">
    <location>
        <begin position="102"/>
        <end position="111"/>
    </location>
</feature>
<dbReference type="PROSITE" id="PS01186">
    <property type="entry name" value="EGF_2"/>
    <property type="match status" value="2"/>
</dbReference>
<reference evidence="3" key="1">
    <citation type="journal article" date="2008" name="Nat. Genet.">
        <title>The Pristionchus pacificus genome provides a unique perspective on nematode lifestyle and parasitism.</title>
        <authorList>
            <person name="Dieterich C."/>
            <person name="Clifton S.W."/>
            <person name="Schuster L.N."/>
            <person name="Chinwalla A."/>
            <person name="Delehaunty K."/>
            <person name="Dinkelacker I."/>
            <person name="Fulton L."/>
            <person name="Fulton R."/>
            <person name="Godfrey J."/>
            <person name="Minx P."/>
            <person name="Mitreva M."/>
            <person name="Roeseler W."/>
            <person name="Tian H."/>
            <person name="Witte H."/>
            <person name="Yang S.P."/>
            <person name="Wilson R.K."/>
            <person name="Sommer R.J."/>
        </authorList>
    </citation>
    <scope>NUCLEOTIDE SEQUENCE [LARGE SCALE GENOMIC DNA]</scope>
    <source>
        <strain evidence="3">PS312</strain>
    </source>
</reference>
<sequence length="1537" mass="171942">MKEEKRRGRQPSLNHMSFYCFSSVTYFFNRIKNSFRMRALLVFSAVLLVLGADPVPAVCANGGVLNKDDVTKCDCQPYFSGIECETKECVNGGYSDEGFCHCPKGYYGIHCDAVKQARPVDGVFDTKKSFNLYIHNELTDWYGKSGLERIQRDIPKILPDYSYASYNLFESKRDEASLDVKAGRNQTQFLKDLKGVSPKRTGKYTCADTDISYDELLEALKSKNIEDSVLLMYTQYPPKHDEEKLADLKKYLRAFRIKLNVIIGSDDILLDCNSKKFAGAFDELTSLVHFTDGEIASFLVEDDNDPNELLPIFIRSSASPQSHAREVSETCEDTDLIFQTDPYPNTYYIAVRSTEYNPASISGSCSSGGVVSDPIPSFYGEFTMFSILSGAQQKCTLSVRTGTECTATVYSVGGEKDVDNFDIFHSFSTSADMDTDSISSYQEEEFFLTMHIDVPVDSKYKIVRFEGSVTVKNEEVQDVSFTDLDRRSPSTYEYQSHEAFRCPKNGSSWIQLDLQGFNNISDNPPVAVLNRMIHLNCEERKPAVAPPVKSFRMMDDVKSDKPPTTLFSRFILEGVNSDVIEEKFTEYGYLRFDTTTQMSLDLTTDFTSFKTKIYDNAPDDQIDPLDISLKLELQQLTFNPSKSITSDSLVSIAISHSISDLSVNPNPFPSNMAELANKGARLVFWGDINTLTVSEKDYESLEMHNKLAAISAGHLVLIDFDDFPDDDANSGDFYVSKALRDLYNNGPSQRLLSYSNLEWTPTPSQTSQSSSIGTLQIPDATTEVFVSITLNINNPADVIPPFMLSIVLEGYKDRIVLNLDDFTQYGTTDYVRSNLYTTKLPVVEGESYDGTFTLLAMTSFTGAHIRFWTARTKEDVVPDLTYVNFDQTTVQPDDYVGAALRVPGKTGEKMSLRFFDEMGVDATLSDHNQTDVDVVKDIAHFIPYFCNSNQSKTFSKEMYTIEITYESGFKYFRPMFCSKGKSAEKNCNEGYDGNYYCTESNPPFHRGPSEKLIDCSGVGQVVYSEESKKTSSYKCICDEGFAGESCEQSSCAEGLEHLPEESDVEFRTLSYVLLSPSGQESCSVLQMFYAEEARQLFNRSNAYTNFWQYTFSMYFSDGTAKTLYRGPSFTDFFDVFGTLTMENIDFDTVNFCGNGKTQPFDLNEVYKLAVESVGRNSIGVVLIHAIQTFADADDSKNELKNAFASDELYQSIQSYQQHIYIVTPTMIPEFIDMTTASGGFTVRMVDDYNDFEASMSNYAMIFDKIFKSRIGWAGVSNEAKTNSWTINQKAEMFVTSRRKDKGAPPTATGLTPFTSDNGYKDGAVTQHASIDVTADSLTTVNLTFDTGVEYDLVQIVILTTVDPIRNALIGQSQSNTDKHAAGATNSSEKAVHISFNKDAKEFYFDPELDNWRQASRINCSYAQEFVAFTQPFKDVGPYVVNFAVSPKDKATGETLDKMFSLSIPLAVSERIDCVHGDFNNEGSFCECDGKNKWSGPTCSQPTCLNGGTLNSHGDHCDCSNTEYGGEFCEAKAISDEE</sequence>
<dbReference type="Gene3D" id="2.10.25.10">
    <property type="entry name" value="Laminin"/>
    <property type="match status" value="1"/>
</dbReference>
<evidence type="ECO:0000313" key="3">
    <source>
        <dbReference type="Proteomes" id="UP000005239"/>
    </source>
</evidence>
<evidence type="ECO:0000256" key="1">
    <source>
        <dbReference type="PROSITE-ProRule" id="PRU00076"/>
    </source>
</evidence>
<dbReference type="PANTHER" id="PTHR47324">
    <property type="entry name" value="PROTEIN IRG-7-RELATED"/>
    <property type="match status" value="1"/>
</dbReference>
<reference evidence="2" key="2">
    <citation type="submission" date="2022-06" db="UniProtKB">
        <authorList>
            <consortium name="EnsemblMetazoa"/>
        </authorList>
    </citation>
    <scope>IDENTIFICATION</scope>
    <source>
        <strain evidence="2">PS312</strain>
    </source>
</reference>
<dbReference type="InterPro" id="IPR053295">
    <property type="entry name" value="Innate_immunity_reg"/>
</dbReference>
<dbReference type="Proteomes" id="UP000005239">
    <property type="component" value="Unassembled WGS sequence"/>
</dbReference>
<organism evidence="2 3">
    <name type="scientific">Pristionchus pacificus</name>
    <name type="common">Parasitic nematode worm</name>
    <dbReference type="NCBI Taxonomy" id="54126"/>
    <lineage>
        <taxon>Eukaryota</taxon>
        <taxon>Metazoa</taxon>
        <taxon>Ecdysozoa</taxon>
        <taxon>Nematoda</taxon>
        <taxon>Chromadorea</taxon>
        <taxon>Rhabditida</taxon>
        <taxon>Rhabditina</taxon>
        <taxon>Diplogasteromorpha</taxon>
        <taxon>Diplogasteroidea</taxon>
        <taxon>Neodiplogasteridae</taxon>
        <taxon>Pristionchus</taxon>
    </lineage>
</organism>
<dbReference type="InterPro" id="IPR000742">
    <property type="entry name" value="EGF"/>
</dbReference>
<comment type="caution">
    <text evidence="1">Lacks conserved residue(s) required for the propagation of feature annotation.</text>
</comment>
<dbReference type="OrthoDB" id="5779730at2759"/>
<proteinExistence type="predicted"/>
<protein>
    <submittedName>
        <fullName evidence="2">Uncharacterized protein</fullName>
    </submittedName>
</protein>
<keyword evidence="1" id="KW-1015">Disulfide bond</keyword>
<gene>
    <name evidence="2" type="primary">WBGene00109411</name>
</gene>
<keyword evidence="1" id="KW-0245">EGF-like domain</keyword>
<accession>A0A2A6BJ44</accession>
<accession>A0A8R1YEH4</accession>
<dbReference type="SMART" id="SM00181">
    <property type="entry name" value="EGF"/>
    <property type="match status" value="3"/>
</dbReference>
<evidence type="ECO:0000313" key="2">
    <source>
        <dbReference type="EnsemblMetazoa" id="PPA19857.1"/>
    </source>
</evidence>
<dbReference type="PANTHER" id="PTHR47324:SF1">
    <property type="entry name" value="EGF-LIKE DOMAIN-CONTAINING PROTEIN-RELATED"/>
    <property type="match status" value="1"/>
</dbReference>
<keyword evidence="3" id="KW-1185">Reference proteome</keyword>
<dbReference type="PROSITE" id="PS00022">
    <property type="entry name" value="EGF_1"/>
    <property type="match status" value="2"/>
</dbReference>
<dbReference type="PROSITE" id="PS50026">
    <property type="entry name" value="EGF_3"/>
    <property type="match status" value="2"/>
</dbReference>
<dbReference type="EnsemblMetazoa" id="PPA19857.1">
    <property type="protein sequence ID" value="PPA19857.1"/>
    <property type="gene ID" value="WBGene00109411"/>
</dbReference>
<name>A0A2A6BJ44_PRIPA</name>